<protein>
    <submittedName>
        <fullName evidence="3">Uncharacterized protein</fullName>
    </submittedName>
</protein>
<accession>A0A5N5F8Z0</accession>
<sequence>MAPTWRTLVKVVVVLAIITTVAARGRDDYGSTGGGVPSTGAGVGRLVRNNAMIPAYGIVWCIAFHYLLNALWRC</sequence>
<evidence type="ECO:0000313" key="3">
    <source>
        <dbReference type="EMBL" id="KAB2599516.1"/>
    </source>
</evidence>
<evidence type="ECO:0000256" key="1">
    <source>
        <dbReference type="SAM" id="Phobius"/>
    </source>
</evidence>
<keyword evidence="2" id="KW-0732">Signal</keyword>
<keyword evidence="4" id="KW-1185">Reference proteome</keyword>
<dbReference type="Proteomes" id="UP000327157">
    <property type="component" value="Chromosome 13"/>
</dbReference>
<reference evidence="3 4" key="1">
    <citation type="submission" date="2019-09" db="EMBL/GenBank/DDBJ databases">
        <authorList>
            <person name="Ou C."/>
        </authorList>
    </citation>
    <scope>NUCLEOTIDE SEQUENCE [LARGE SCALE GENOMIC DNA]</scope>
    <source>
        <strain evidence="3">S2</strain>
        <tissue evidence="3">Leaf</tissue>
    </source>
</reference>
<feature type="signal peptide" evidence="2">
    <location>
        <begin position="1"/>
        <end position="23"/>
    </location>
</feature>
<name>A0A5N5F8Z0_9ROSA</name>
<feature type="transmembrane region" description="Helical" evidence="1">
    <location>
        <begin position="53"/>
        <end position="72"/>
    </location>
</feature>
<reference evidence="3 4" key="3">
    <citation type="submission" date="2019-11" db="EMBL/GenBank/DDBJ databases">
        <title>A de novo genome assembly of a pear dwarfing rootstock.</title>
        <authorList>
            <person name="Wang F."/>
            <person name="Wang J."/>
            <person name="Li S."/>
            <person name="Zhang Y."/>
            <person name="Fang M."/>
            <person name="Ma L."/>
            <person name="Zhao Y."/>
            <person name="Jiang S."/>
        </authorList>
    </citation>
    <scope>NUCLEOTIDE SEQUENCE [LARGE SCALE GENOMIC DNA]</scope>
    <source>
        <strain evidence="3">S2</strain>
        <tissue evidence="3">Leaf</tissue>
    </source>
</reference>
<feature type="chain" id="PRO_5024314632" evidence="2">
    <location>
        <begin position="24"/>
        <end position="74"/>
    </location>
</feature>
<reference evidence="4" key="2">
    <citation type="submission" date="2019-10" db="EMBL/GenBank/DDBJ databases">
        <title>A de novo genome assembly of a pear dwarfing rootstock.</title>
        <authorList>
            <person name="Wang F."/>
            <person name="Wang J."/>
            <person name="Li S."/>
            <person name="Zhang Y."/>
            <person name="Fang M."/>
            <person name="Ma L."/>
            <person name="Zhao Y."/>
            <person name="Jiang S."/>
        </authorList>
    </citation>
    <scope>NUCLEOTIDE SEQUENCE [LARGE SCALE GENOMIC DNA]</scope>
</reference>
<dbReference type="EMBL" id="SMOL01000753">
    <property type="protein sequence ID" value="KAB2599516.1"/>
    <property type="molecule type" value="Genomic_DNA"/>
</dbReference>
<evidence type="ECO:0000256" key="2">
    <source>
        <dbReference type="SAM" id="SignalP"/>
    </source>
</evidence>
<evidence type="ECO:0000313" key="4">
    <source>
        <dbReference type="Proteomes" id="UP000327157"/>
    </source>
</evidence>
<comment type="caution">
    <text evidence="3">The sequence shown here is derived from an EMBL/GenBank/DDBJ whole genome shotgun (WGS) entry which is preliminary data.</text>
</comment>
<gene>
    <name evidence="3" type="ORF">D8674_009787</name>
</gene>
<keyword evidence="1" id="KW-0812">Transmembrane</keyword>
<keyword evidence="1" id="KW-0472">Membrane</keyword>
<organism evidence="3 4">
    <name type="scientific">Pyrus ussuriensis x Pyrus communis</name>
    <dbReference type="NCBI Taxonomy" id="2448454"/>
    <lineage>
        <taxon>Eukaryota</taxon>
        <taxon>Viridiplantae</taxon>
        <taxon>Streptophyta</taxon>
        <taxon>Embryophyta</taxon>
        <taxon>Tracheophyta</taxon>
        <taxon>Spermatophyta</taxon>
        <taxon>Magnoliopsida</taxon>
        <taxon>eudicotyledons</taxon>
        <taxon>Gunneridae</taxon>
        <taxon>Pentapetalae</taxon>
        <taxon>rosids</taxon>
        <taxon>fabids</taxon>
        <taxon>Rosales</taxon>
        <taxon>Rosaceae</taxon>
        <taxon>Amygdaloideae</taxon>
        <taxon>Maleae</taxon>
        <taxon>Pyrus</taxon>
    </lineage>
</organism>
<keyword evidence="1" id="KW-1133">Transmembrane helix</keyword>
<dbReference type="AlphaFoldDB" id="A0A5N5F8Z0"/>
<proteinExistence type="predicted"/>